<protein>
    <submittedName>
        <fullName evidence="1">Uncharacterized protein</fullName>
    </submittedName>
</protein>
<comment type="caution">
    <text evidence="1">The sequence shown here is derived from an EMBL/GenBank/DDBJ whole genome shotgun (WGS) entry which is preliminary data.</text>
</comment>
<evidence type="ECO:0000313" key="1">
    <source>
        <dbReference type="EMBL" id="KAH7854027.1"/>
    </source>
</evidence>
<accession>A0ACB7YKX1</accession>
<keyword evidence="2" id="KW-1185">Reference proteome</keyword>
<organism evidence="1 2">
    <name type="scientific">Vaccinium darrowii</name>
    <dbReference type="NCBI Taxonomy" id="229202"/>
    <lineage>
        <taxon>Eukaryota</taxon>
        <taxon>Viridiplantae</taxon>
        <taxon>Streptophyta</taxon>
        <taxon>Embryophyta</taxon>
        <taxon>Tracheophyta</taxon>
        <taxon>Spermatophyta</taxon>
        <taxon>Magnoliopsida</taxon>
        <taxon>eudicotyledons</taxon>
        <taxon>Gunneridae</taxon>
        <taxon>Pentapetalae</taxon>
        <taxon>asterids</taxon>
        <taxon>Ericales</taxon>
        <taxon>Ericaceae</taxon>
        <taxon>Vaccinioideae</taxon>
        <taxon>Vaccinieae</taxon>
        <taxon>Vaccinium</taxon>
    </lineage>
</organism>
<evidence type="ECO:0000313" key="2">
    <source>
        <dbReference type="Proteomes" id="UP000828048"/>
    </source>
</evidence>
<sequence>MFILKNGVEVSVHADSVAEHLFLVVEKGVGAEVVGEIDSLIDSGATIAALLVQVRSPATPSAELHIVERRETAIEEGERPGI</sequence>
<name>A0ACB7YKX1_9ERIC</name>
<proteinExistence type="predicted"/>
<gene>
    <name evidence="1" type="ORF">Vadar_009285</name>
</gene>
<reference evidence="1 2" key="1">
    <citation type="journal article" date="2021" name="Hortic Res">
        <title>High-quality reference genome and annotation aids understanding of berry development for evergreen blueberry (Vaccinium darrowii).</title>
        <authorList>
            <person name="Yu J."/>
            <person name="Hulse-Kemp A.M."/>
            <person name="Babiker E."/>
            <person name="Staton M."/>
        </authorList>
    </citation>
    <scope>NUCLEOTIDE SEQUENCE [LARGE SCALE GENOMIC DNA]</scope>
    <source>
        <strain evidence="2">cv. NJ 8807/NJ 8810</strain>
        <tissue evidence="1">Young leaf</tissue>
    </source>
</reference>
<dbReference type="Proteomes" id="UP000828048">
    <property type="component" value="Chromosome 11"/>
</dbReference>
<dbReference type="EMBL" id="CM037161">
    <property type="protein sequence ID" value="KAH7854027.1"/>
    <property type="molecule type" value="Genomic_DNA"/>
</dbReference>